<dbReference type="GO" id="GO:0008380">
    <property type="term" value="P:RNA splicing"/>
    <property type="evidence" value="ECO:0007669"/>
    <property type="project" value="UniProtKB-KW"/>
</dbReference>
<evidence type="ECO:0000259" key="9">
    <source>
        <dbReference type="Pfam" id="PF22782"/>
    </source>
</evidence>
<proteinExistence type="inferred from homology"/>
<evidence type="ECO:0000256" key="7">
    <source>
        <dbReference type="ARBA" id="ARBA00023242"/>
    </source>
</evidence>
<sequence length="168" mass="18291">MATAFVSVPGEASLVSVSFDFRGDTDITFVPSLEDTANVSFCENRQPHLWTVADLRGRLAEQLALPTDDFRLQTRGGAALEDSDGLFPSFVPSLPTEADRECDYVLDITSSSPVAFFNLLLRLRGGKGGFGANLRSQGGRMSSQKTSNNEACRDLQGRRLKTLNDAKK</sequence>
<evidence type="ECO:0000256" key="1">
    <source>
        <dbReference type="ARBA" id="ARBA00004123"/>
    </source>
</evidence>
<comment type="subcellular location">
    <subcellularLocation>
        <location evidence="2">Cytoplasm</location>
    </subcellularLocation>
    <subcellularLocation>
        <location evidence="1">Nucleus</location>
    </subcellularLocation>
</comment>
<protein>
    <recommendedName>
        <fullName evidence="9">SDE2-like domain-containing protein</fullName>
    </recommendedName>
</protein>
<evidence type="ECO:0000313" key="11">
    <source>
        <dbReference type="Proteomes" id="UP000070544"/>
    </source>
</evidence>
<keyword evidence="11" id="KW-1185">Reference proteome</keyword>
<evidence type="ECO:0000256" key="3">
    <source>
        <dbReference type="ARBA" id="ARBA00008726"/>
    </source>
</evidence>
<comment type="similarity">
    <text evidence="3">Belongs to the SDE2 family.</text>
</comment>
<dbReference type="STRING" id="1344416.A0A139AA04"/>
<accession>A0A139AA04</accession>
<dbReference type="AlphaFoldDB" id="A0A139AA04"/>
<dbReference type="InterPro" id="IPR053822">
    <property type="entry name" value="SDE2-like_dom"/>
</dbReference>
<keyword evidence="8" id="KW-0131">Cell cycle</keyword>
<dbReference type="InterPro" id="IPR051421">
    <property type="entry name" value="RNA_Proc_DNA_Dmg_Regulator"/>
</dbReference>
<evidence type="ECO:0000313" key="10">
    <source>
        <dbReference type="EMBL" id="KXS13484.1"/>
    </source>
</evidence>
<evidence type="ECO:0000256" key="5">
    <source>
        <dbReference type="ARBA" id="ARBA00022664"/>
    </source>
</evidence>
<gene>
    <name evidence="10" type="ORF">M427DRAFT_367925</name>
</gene>
<feature type="domain" description="SDE2-like" evidence="9">
    <location>
        <begin position="125"/>
        <end position="168"/>
    </location>
</feature>
<evidence type="ECO:0000256" key="4">
    <source>
        <dbReference type="ARBA" id="ARBA00022490"/>
    </source>
</evidence>
<evidence type="ECO:0000256" key="8">
    <source>
        <dbReference type="ARBA" id="ARBA00023306"/>
    </source>
</evidence>
<keyword evidence="7" id="KW-0539">Nucleus</keyword>
<dbReference type="PANTHER" id="PTHR12786">
    <property type="entry name" value="SPLICING FACTOR SF3A-RELATED"/>
    <property type="match status" value="1"/>
</dbReference>
<evidence type="ECO:0000256" key="6">
    <source>
        <dbReference type="ARBA" id="ARBA00023187"/>
    </source>
</evidence>
<dbReference type="GO" id="GO:0005634">
    <property type="term" value="C:nucleus"/>
    <property type="evidence" value="ECO:0007669"/>
    <property type="project" value="UniProtKB-SubCell"/>
</dbReference>
<keyword evidence="6" id="KW-0508">mRNA splicing</keyword>
<dbReference type="PANTHER" id="PTHR12786:SF1">
    <property type="entry name" value="SPLICING REGULATOR SDE2"/>
    <property type="match status" value="1"/>
</dbReference>
<keyword evidence="4" id="KW-0963">Cytoplasm</keyword>
<dbReference type="GO" id="GO:0005737">
    <property type="term" value="C:cytoplasm"/>
    <property type="evidence" value="ECO:0007669"/>
    <property type="project" value="UniProtKB-SubCell"/>
</dbReference>
<evidence type="ECO:0000256" key="2">
    <source>
        <dbReference type="ARBA" id="ARBA00004496"/>
    </source>
</evidence>
<name>A0A139AA04_GONPJ</name>
<dbReference type="GO" id="GO:0006397">
    <property type="term" value="P:mRNA processing"/>
    <property type="evidence" value="ECO:0007669"/>
    <property type="project" value="UniProtKB-KW"/>
</dbReference>
<dbReference type="EMBL" id="KQ965777">
    <property type="protein sequence ID" value="KXS13484.1"/>
    <property type="molecule type" value="Genomic_DNA"/>
</dbReference>
<reference evidence="10 11" key="1">
    <citation type="journal article" date="2015" name="Genome Biol. Evol.">
        <title>Phylogenomic analyses indicate that early fungi evolved digesting cell walls of algal ancestors of land plants.</title>
        <authorList>
            <person name="Chang Y."/>
            <person name="Wang S."/>
            <person name="Sekimoto S."/>
            <person name="Aerts A.L."/>
            <person name="Choi C."/>
            <person name="Clum A."/>
            <person name="LaButti K.M."/>
            <person name="Lindquist E.A."/>
            <person name="Yee Ngan C."/>
            <person name="Ohm R.A."/>
            <person name="Salamov A.A."/>
            <person name="Grigoriev I.V."/>
            <person name="Spatafora J.W."/>
            <person name="Berbee M.L."/>
        </authorList>
    </citation>
    <scope>NUCLEOTIDE SEQUENCE [LARGE SCALE GENOMIC DNA]</scope>
    <source>
        <strain evidence="10 11">JEL478</strain>
    </source>
</reference>
<dbReference type="Pfam" id="PF22782">
    <property type="entry name" value="SDE2"/>
    <property type="match status" value="1"/>
</dbReference>
<keyword evidence="5" id="KW-0507">mRNA processing</keyword>
<organism evidence="10 11">
    <name type="scientific">Gonapodya prolifera (strain JEL478)</name>
    <name type="common">Monoblepharis prolifera</name>
    <dbReference type="NCBI Taxonomy" id="1344416"/>
    <lineage>
        <taxon>Eukaryota</taxon>
        <taxon>Fungi</taxon>
        <taxon>Fungi incertae sedis</taxon>
        <taxon>Chytridiomycota</taxon>
        <taxon>Chytridiomycota incertae sedis</taxon>
        <taxon>Monoblepharidomycetes</taxon>
        <taxon>Monoblepharidales</taxon>
        <taxon>Gonapodyaceae</taxon>
        <taxon>Gonapodya</taxon>
    </lineage>
</organism>
<dbReference type="OrthoDB" id="547031at2759"/>
<dbReference type="Proteomes" id="UP000070544">
    <property type="component" value="Unassembled WGS sequence"/>
</dbReference>